<dbReference type="PANTHER" id="PTHR23220:SF122">
    <property type="entry name" value="INTEGRIN ALPHA-PS1"/>
    <property type="match status" value="1"/>
</dbReference>
<dbReference type="GO" id="GO:0033627">
    <property type="term" value="P:cell adhesion mediated by integrin"/>
    <property type="evidence" value="ECO:0007669"/>
    <property type="project" value="TreeGrafter"/>
</dbReference>
<dbReference type="GO" id="GO:0007160">
    <property type="term" value="P:cell-matrix adhesion"/>
    <property type="evidence" value="ECO:0007669"/>
    <property type="project" value="TreeGrafter"/>
</dbReference>
<feature type="chain" id="PRO_5035968409" evidence="5">
    <location>
        <begin position="19"/>
        <end position="386"/>
    </location>
</feature>
<name>A0A8S3TQ89_MYTED</name>
<dbReference type="Proteomes" id="UP000683360">
    <property type="component" value="Unassembled WGS sequence"/>
</dbReference>
<dbReference type="Gene3D" id="2.130.10.130">
    <property type="entry name" value="Integrin alpha, N-terminal"/>
    <property type="match status" value="1"/>
</dbReference>
<proteinExistence type="inferred from homology"/>
<dbReference type="SUPFAM" id="SSF69318">
    <property type="entry name" value="Integrin alpha N-terminal domain"/>
    <property type="match status" value="1"/>
</dbReference>
<keyword evidence="2" id="KW-0677">Repeat</keyword>
<feature type="signal peptide" evidence="5">
    <location>
        <begin position="1"/>
        <end position="18"/>
    </location>
</feature>
<comment type="subcellular location">
    <subcellularLocation>
        <location evidence="5">Membrane</location>
        <topology evidence="5">Single-pass type I membrane protein</topology>
    </subcellularLocation>
</comment>
<dbReference type="SMART" id="SM00191">
    <property type="entry name" value="Int_alpha"/>
    <property type="match status" value="2"/>
</dbReference>
<keyword evidence="5" id="KW-0401">Integrin</keyword>
<dbReference type="InterPro" id="IPR000413">
    <property type="entry name" value="Integrin_alpha"/>
</dbReference>
<dbReference type="InterPro" id="IPR013517">
    <property type="entry name" value="FG-GAP"/>
</dbReference>
<evidence type="ECO:0000256" key="2">
    <source>
        <dbReference type="ARBA" id="ARBA00022737"/>
    </source>
</evidence>
<reference evidence="6" key="1">
    <citation type="submission" date="2021-03" db="EMBL/GenBank/DDBJ databases">
        <authorList>
            <person name="Bekaert M."/>
        </authorList>
    </citation>
    <scope>NUCLEOTIDE SEQUENCE</scope>
</reference>
<organism evidence="6 7">
    <name type="scientific">Mytilus edulis</name>
    <name type="common">Blue mussel</name>
    <dbReference type="NCBI Taxonomy" id="6550"/>
    <lineage>
        <taxon>Eukaryota</taxon>
        <taxon>Metazoa</taxon>
        <taxon>Spiralia</taxon>
        <taxon>Lophotrochozoa</taxon>
        <taxon>Mollusca</taxon>
        <taxon>Bivalvia</taxon>
        <taxon>Autobranchia</taxon>
        <taxon>Pteriomorphia</taxon>
        <taxon>Mytilida</taxon>
        <taxon>Mytiloidea</taxon>
        <taxon>Mytilidae</taxon>
        <taxon>Mytilinae</taxon>
        <taxon>Mytilus</taxon>
    </lineage>
</organism>
<dbReference type="PRINTS" id="PR01185">
    <property type="entry name" value="INTEGRINA"/>
</dbReference>
<evidence type="ECO:0000313" key="7">
    <source>
        <dbReference type="Proteomes" id="UP000683360"/>
    </source>
</evidence>
<evidence type="ECO:0000256" key="3">
    <source>
        <dbReference type="ARBA" id="ARBA00023180"/>
    </source>
</evidence>
<feature type="repeat" description="FG-GAP" evidence="4">
    <location>
        <begin position="23"/>
        <end position="85"/>
    </location>
</feature>
<evidence type="ECO:0000256" key="4">
    <source>
        <dbReference type="PROSITE-ProRule" id="PRU00803"/>
    </source>
</evidence>
<dbReference type="InterPro" id="IPR013519">
    <property type="entry name" value="Int_alpha_beta-p"/>
</dbReference>
<keyword evidence="5" id="KW-0130">Cell adhesion</keyword>
<dbReference type="GO" id="GO:0008305">
    <property type="term" value="C:integrin complex"/>
    <property type="evidence" value="ECO:0007669"/>
    <property type="project" value="InterPro"/>
</dbReference>
<dbReference type="EMBL" id="CAJPWZ010002329">
    <property type="protein sequence ID" value="CAG2235853.1"/>
    <property type="molecule type" value="Genomic_DNA"/>
</dbReference>
<dbReference type="GO" id="GO:0098609">
    <property type="term" value="P:cell-cell adhesion"/>
    <property type="evidence" value="ECO:0007669"/>
    <property type="project" value="TreeGrafter"/>
</dbReference>
<feature type="repeat" description="FG-GAP" evidence="4">
    <location>
        <begin position="258"/>
        <end position="320"/>
    </location>
</feature>
<gene>
    <name evidence="6" type="ORF">MEDL_48383</name>
</gene>
<dbReference type="Pfam" id="PF01839">
    <property type="entry name" value="FG-GAP"/>
    <property type="match status" value="1"/>
</dbReference>
<evidence type="ECO:0000256" key="5">
    <source>
        <dbReference type="RuleBase" id="RU003762"/>
    </source>
</evidence>
<evidence type="ECO:0000313" key="6">
    <source>
        <dbReference type="EMBL" id="CAG2235853.1"/>
    </source>
</evidence>
<dbReference type="AlphaFoldDB" id="A0A8S3TQ89"/>
<dbReference type="GO" id="GO:0009897">
    <property type="term" value="C:external side of plasma membrane"/>
    <property type="evidence" value="ECO:0007669"/>
    <property type="project" value="TreeGrafter"/>
</dbReference>
<dbReference type="PANTHER" id="PTHR23220">
    <property type="entry name" value="INTEGRIN ALPHA"/>
    <property type="match status" value="1"/>
</dbReference>
<keyword evidence="1 5" id="KW-0732">Signal</keyword>
<accession>A0A8S3TQ89</accession>
<keyword evidence="3" id="KW-0325">Glycoprotein</keyword>
<dbReference type="PROSITE" id="PS51470">
    <property type="entry name" value="FG_GAP"/>
    <property type="match status" value="2"/>
</dbReference>
<protein>
    <submittedName>
        <fullName evidence="6">ITGA4</fullName>
    </submittedName>
</protein>
<comment type="caution">
    <text evidence="6">The sequence shown here is derived from an EMBL/GenBank/DDBJ whole genome shotgun (WGS) entry which is preliminary data.</text>
</comment>
<dbReference type="InterPro" id="IPR028994">
    <property type="entry name" value="Integrin_alpha_N"/>
</dbReference>
<dbReference type="OrthoDB" id="5573735at2759"/>
<keyword evidence="5" id="KW-0675">Receptor</keyword>
<dbReference type="GO" id="GO:0005178">
    <property type="term" value="F:integrin binding"/>
    <property type="evidence" value="ECO:0007669"/>
    <property type="project" value="TreeGrafter"/>
</dbReference>
<dbReference type="GO" id="GO:0007229">
    <property type="term" value="P:integrin-mediated signaling pathway"/>
    <property type="evidence" value="ECO:0007669"/>
    <property type="project" value="UniProtKB-KW"/>
</dbReference>
<keyword evidence="7" id="KW-1185">Reference proteome</keyword>
<evidence type="ECO:0000256" key="1">
    <source>
        <dbReference type="ARBA" id="ARBA00022729"/>
    </source>
</evidence>
<comment type="similarity">
    <text evidence="5">Belongs to the integrin alpha chain family.</text>
</comment>
<sequence length="386" mass="42452">MEYMFMLVSLILCNFCHGFNIDIESVEQFTGTTGSQFGYSSTLLNNAAGSWVIVGAPRDNMTTATFLRNPGNVYRCQLLQNTKSCQPFIIRTNEGTRPSGYYGYEEDNQFLGGSIVRTATKIVACAQLWKDLSDQSNRIERPVGRCHDISHNFNSIETDKRIRYNSYYSNGYSYGGFIFYEADKTNNFFTTYSAKTSNTLYNGLLDNAEMGLSIDVGRIGPQSGCSRTTVVAGIPHFANNDGHLGSFVVLCPTGGGTNLGVRKQFIGNKIGSGYGLSICIADVNNDGNNDVLVGAPLQKVVSYDEGTVFVYYGTGDSQYLDSSVQNIYGNNQGGGRFGATIVNLGDINKDNIDGNYINKPAYTYLFKCTMYAHNASFSFIHCIIRM</sequence>